<dbReference type="AlphaFoldDB" id="A0AAW2WLX9"/>
<reference evidence="1" key="2">
    <citation type="journal article" date="2024" name="Plant">
        <title>Genomic evolution and insights into agronomic trait innovations of Sesamum species.</title>
        <authorList>
            <person name="Miao H."/>
            <person name="Wang L."/>
            <person name="Qu L."/>
            <person name="Liu H."/>
            <person name="Sun Y."/>
            <person name="Le M."/>
            <person name="Wang Q."/>
            <person name="Wei S."/>
            <person name="Zheng Y."/>
            <person name="Lin W."/>
            <person name="Duan Y."/>
            <person name="Cao H."/>
            <person name="Xiong S."/>
            <person name="Wang X."/>
            <person name="Wei L."/>
            <person name="Li C."/>
            <person name="Ma Q."/>
            <person name="Ju M."/>
            <person name="Zhao R."/>
            <person name="Li G."/>
            <person name="Mu C."/>
            <person name="Tian Q."/>
            <person name="Mei H."/>
            <person name="Zhang T."/>
            <person name="Gao T."/>
            <person name="Zhang H."/>
        </authorList>
    </citation>
    <scope>NUCLEOTIDE SEQUENCE</scope>
    <source>
        <strain evidence="1">KEN1</strain>
    </source>
</reference>
<organism evidence="1">
    <name type="scientific">Sesamum latifolium</name>
    <dbReference type="NCBI Taxonomy" id="2727402"/>
    <lineage>
        <taxon>Eukaryota</taxon>
        <taxon>Viridiplantae</taxon>
        <taxon>Streptophyta</taxon>
        <taxon>Embryophyta</taxon>
        <taxon>Tracheophyta</taxon>
        <taxon>Spermatophyta</taxon>
        <taxon>Magnoliopsida</taxon>
        <taxon>eudicotyledons</taxon>
        <taxon>Gunneridae</taxon>
        <taxon>Pentapetalae</taxon>
        <taxon>asterids</taxon>
        <taxon>lamiids</taxon>
        <taxon>Lamiales</taxon>
        <taxon>Pedaliaceae</taxon>
        <taxon>Sesamum</taxon>
    </lineage>
</organism>
<sequence length="117" mass="13807">MAMLHRPYAYSKIENEDPEETKHRLAQFLIYKAMQRADGCRRRPSWLRVKMFKLKIKIGKRLKKLRKGISSSLFSAKADLCKQITCVFKSCKFLLHGKQQQQQPQDRPIIMTLPPLF</sequence>
<comment type="caution">
    <text evidence="1">The sequence shown here is derived from an EMBL/GenBank/DDBJ whole genome shotgun (WGS) entry which is preliminary data.</text>
</comment>
<evidence type="ECO:0000313" key="1">
    <source>
        <dbReference type="EMBL" id="KAL0442924.1"/>
    </source>
</evidence>
<protein>
    <submittedName>
        <fullName evidence="1">Uncharacterized protein</fullName>
    </submittedName>
</protein>
<reference evidence="1" key="1">
    <citation type="submission" date="2020-06" db="EMBL/GenBank/DDBJ databases">
        <authorList>
            <person name="Li T."/>
            <person name="Hu X."/>
            <person name="Zhang T."/>
            <person name="Song X."/>
            <person name="Zhang H."/>
            <person name="Dai N."/>
            <person name="Sheng W."/>
            <person name="Hou X."/>
            <person name="Wei L."/>
        </authorList>
    </citation>
    <scope>NUCLEOTIDE SEQUENCE</scope>
    <source>
        <strain evidence="1">KEN1</strain>
        <tissue evidence="1">Leaf</tissue>
    </source>
</reference>
<proteinExistence type="predicted"/>
<dbReference type="EMBL" id="JACGWN010000007">
    <property type="protein sequence ID" value="KAL0442924.1"/>
    <property type="molecule type" value="Genomic_DNA"/>
</dbReference>
<accession>A0AAW2WLX9</accession>
<gene>
    <name evidence="1" type="ORF">Slati_2015100</name>
</gene>
<name>A0AAW2WLX9_9LAMI</name>
<dbReference type="PANTHER" id="PTHR35687:SF1">
    <property type="entry name" value="OS07G0516700 PROTEIN"/>
    <property type="match status" value="1"/>
</dbReference>
<dbReference type="PANTHER" id="PTHR35687">
    <property type="entry name" value="OS07G0516700 PROTEIN"/>
    <property type="match status" value="1"/>
</dbReference>